<dbReference type="Proteomes" id="UP000265618">
    <property type="component" value="Unassembled WGS sequence"/>
</dbReference>
<sequence>GSVSVVPVPHPRSRSRAGSVSRTSTHRPGTTGRSGSGSGPRQTRSKPLQSVYGQSYNKRSYTYKGIDKPLEPYSSTSYRSQNPIASYKAKGDKNQSQIRFGPRETKPMTTTYRSAYKGIGCVPVGFGNAAVVASYTRFAHRND</sequence>
<name>A0A9K3GMA7_9EUKA</name>
<feature type="compositionally biased region" description="Polar residues" evidence="1">
    <location>
        <begin position="46"/>
        <end position="56"/>
    </location>
</feature>
<organism evidence="2 3">
    <name type="scientific">Kipferlia bialata</name>
    <dbReference type="NCBI Taxonomy" id="797122"/>
    <lineage>
        <taxon>Eukaryota</taxon>
        <taxon>Metamonada</taxon>
        <taxon>Carpediemonas-like organisms</taxon>
        <taxon>Kipferlia</taxon>
    </lineage>
</organism>
<keyword evidence="3" id="KW-1185">Reference proteome</keyword>
<dbReference type="EMBL" id="BDIP01004644">
    <property type="protein sequence ID" value="GIQ89054.1"/>
    <property type="molecule type" value="Genomic_DNA"/>
</dbReference>
<accession>A0A9K3GMA7</accession>
<feature type="region of interest" description="Disordered" evidence="1">
    <location>
        <begin position="1"/>
        <end position="56"/>
    </location>
</feature>
<feature type="non-terminal residue" evidence="2">
    <location>
        <position position="143"/>
    </location>
</feature>
<reference evidence="2 3" key="1">
    <citation type="journal article" date="2018" name="PLoS ONE">
        <title>The draft genome of Kipferlia bialata reveals reductive genome evolution in fornicate parasites.</title>
        <authorList>
            <person name="Tanifuji G."/>
            <person name="Takabayashi S."/>
            <person name="Kume K."/>
            <person name="Takagi M."/>
            <person name="Nakayama T."/>
            <person name="Kamikawa R."/>
            <person name="Inagaki Y."/>
            <person name="Hashimoto T."/>
        </authorList>
    </citation>
    <scope>NUCLEOTIDE SEQUENCE [LARGE SCALE GENOMIC DNA]</scope>
    <source>
        <strain evidence="2">NY0173</strain>
    </source>
</reference>
<proteinExistence type="predicted"/>
<evidence type="ECO:0000256" key="1">
    <source>
        <dbReference type="SAM" id="MobiDB-lite"/>
    </source>
</evidence>
<feature type="compositionally biased region" description="Low complexity" evidence="1">
    <location>
        <begin position="21"/>
        <end position="31"/>
    </location>
</feature>
<gene>
    <name evidence="2" type="ORF">KIPB_011437</name>
</gene>
<comment type="caution">
    <text evidence="2">The sequence shown here is derived from an EMBL/GenBank/DDBJ whole genome shotgun (WGS) entry which is preliminary data.</text>
</comment>
<dbReference type="AlphaFoldDB" id="A0A9K3GMA7"/>
<evidence type="ECO:0000313" key="3">
    <source>
        <dbReference type="Proteomes" id="UP000265618"/>
    </source>
</evidence>
<evidence type="ECO:0000313" key="2">
    <source>
        <dbReference type="EMBL" id="GIQ89054.1"/>
    </source>
</evidence>
<protein>
    <submittedName>
        <fullName evidence="2">Uncharacterized protein</fullName>
    </submittedName>
</protein>